<dbReference type="SUPFAM" id="SSF56300">
    <property type="entry name" value="Metallo-dependent phosphatases"/>
    <property type="match status" value="1"/>
</dbReference>
<accession>A0A4U9TZY9</accession>
<dbReference type="GO" id="GO:0008254">
    <property type="term" value="F:3'-nucleotidase activity"/>
    <property type="evidence" value="ECO:0007669"/>
    <property type="project" value="UniProtKB-EC"/>
</dbReference>
<sequence length="101" mass="11245">MPGHWADNLGVIDLVLEGETNKWKVVSSRAEARPIFDKKNDKSLVDAKASLVKTLEQAHNDTREFVNKPIGTICRRYQYLSVVSAGFLGHPDHPCGAESLR</sequence>
<keyword evidence="1" id="KW-0378">Hydrolase</keyword>
<proteinExistence type="predicted"/>
<dbReference type="EMBL" id="CABEEZ010000042">
    <property type="protein sequence ID" value="VTR26066.1"/>
    <property type="molecule type" value="Genomic_DNA"/>
</dbReference>
<dbReference type="AlphaFoldDB" id="A0A4U9TZY9"/>
<protein>
    <submittedName>
        <fullName evidence="1">2',3'-cyclic-nucleotide 2'-phosphodiesterase/3'-nucleotidase</fullName>
        <ecNumber evidence="1">3.1.3.6</ecNumber>
    </submittedName>
</protein>
<reference evidence="1" key="1">
    <citation type="submission" date="2019-05" db="EMBL/GenBank/DDBJ databases">
        <authorList>
            <consortium name="Pathogen Informatics"/>
        </authorList>
    </citation>
    <scope>NUCLEOTIDE SEQUENCE [LARGE SCALE GENOMIC DNA]</scope>
    <source>
        <strain evidence="1">NCTC12965</strain>
    </source>
</reference>
<dbReference type="InterPro" id="IPR029052">
    <property type="entry name" value="Metallo-depent_PP-like"/>
</dbReference>
<dbReference type="EC" id="3.1.3.6" evidence="1"/>
<evidence type="ECO:0000313" key="1">
    <source>
        <dbReference type="EMBL" id="VTR26066.1"/>
    </source>
</evidence>
<organism evidence="1">
    <name type="scientific">Serratia fonticola</name>
    <dbReference type="NCBI Taxonomy" id="47917"/>
    <lineage>
        <taxon>Bacteria</taxon>
        <taxon>Pseudomonadati</taxon>
        <taxon>Pseudomonadota</taxon>
        <taxon>Gammaproteobacteria</taxon>
        <taxon>Enterobacterales</taxon>
        <taxon>Yersiniaceae</taxon>
        <taxon>Serratia</taxon>
    </lineage>
</organism>
<gene>
    <name evidence="1" type="primary">cpdB_3</name>
    <name evidence="1" type="ORF">NCTC12965_02289</name>
</gene>
<dbReference type="Gene3D" id="3.60.21.10">
    <property type="match status" value="1"/>
</dbReference>
<name>A0A4U9TZY9_SERFO</name>